<dbReference type="AlphaFoldDB" id="X1PUT2"/>
<organism evidence="1">
    <name type="scientific">marine sediment metagenome</name>
    <dbReference type="NCBI Taxonomy" id="412755"/>
    <lineage>
        <taxon>unclassified sequences</taxon>
        <taxon>metagenomes</taxon>
        <taxon>ecological metagenomes</taxon>
    </lineage>
</organism>
<protein>
    <submittedName>
        <fullName evidence="1">Uncharacterized protein</fullName>
    </submittedName>
</protein>
<reference evidence="1" key="1">
    <citation type="journal article" date="2014" name="Front. Microbiol.">
        <title>High frequency of phylogenetically diverse reductive dehalogenase-homologous genes in deep subseafloor sedimentary metagenomes.</title>
        <authorList>
            <person name="Kawai M."/>
            <person name="Futagami T."/>
            <person name="Toyoda A."/>
            <person name="Takaki Y."/>
            <person name="Nishi S."/>
            <person name="Hori S."/>
            <person name="Arai W."/>
            <person name="Tsubouchi T."/>
            <person name="Morono Y."/>
            <person name="Uchiyama I."/>
            <person name="Ito T."/>
            <person name="Fujiyama A."/>
            <person name="Inagaki F."/>
            <person name="Takami H."/>
        </authorList>
    </citation>
    <scope>NUCLEOTIDE SEQUENCE</scope>
    <source>
        <strain evidence="1">Expedition CK06-06</strain>
    </source>
</reference>
<gene>
    <name evidence="1" type="ORF">S12H4_09799</name>
</gene>
<dbReference type="EMBL" id="BARW01004049">
    <property type="protein sequence ID" value="GAI59588.1"/>
    <property type="molecule type" value="Genomic_DNA"/>
</dbReference>
<evidence type="ECO:0000313" key="1">
    <source>
        <dbReference type="EMBL" id="GAI59588.1"/>
    </source>
</evidence>
<feature type="non-terminal residue" evidence="1">
    <location>
        <position position="300"/>
    </location>
</feature>
<comment type="caution">
    <text evidence="1">The sequence shown here is derived from an EMBL/GenBank/DDBJ whole genome shotgun (WGS) entry which is preliminary data.</text>
</comment>
<sequence>YKDDKSFNELLPELGLSPEWTAQITGATQFWPEVSMFQELRRRGLISDDELHDWLDRSGVKDGRIEKQLIQTMWNVPPLNVVLEMYRRTNLDERAILPYMEKVGFKDEDVDFVLDSAKRLFDVPNLFELHRRGIMRDSDYVKHMKKLGYADDDRSLLQQLEYRLPEIEQLTRMYFREIITKSNYLDGLQKLGYEREDANKLEQAAYVLPGPADLMRFGLREVFTPAIARRFGQFENYPRGMTAWANKIGMTEEVAQMYWAAHWDLPSIGQMFDMYHRGIIRRPDMLLGLRAKDVMPFWRD</sequence>
<proteinExistence type="predicted"/>
<feature type="non-terminal residue" evidence="1">
    <location>
        <position position="1"/>
    </location>
</feature>
<name>X1PUT2_9ZZZZ</name>
<accession>X1PUT2</accession>